<proteinExistence type="predicted"/>
<evidence type="ECO:0000313" key="3">
    <source>
        <dbReference type="Proteomes" id="UP001144323"/>
    </source>
</evidence>
<gene>
    <name evidence="2" type="ORF">LMG27198_31340</name>
</gene>
<keyword evidence="1" id="KW-0812">Transmembrane</keyword>
<dbReference type="Pfam" id="PF05751">
    <property type="entry name" value="FixH"/>
    <property type="match status" value="1"/>
</dbReference>
<organism evidence="2 3">
    <name type="scientific">Methylocystis echinoides</name>
    <dbReference type="NCBI Taxonomy" id="29468"/>
    <lineage>
        <taxon>Bacteria</taxon>
        <taxon>Pseudomonadati</taxon>
        <taxon>Pseudomonadota</taxon>
        <taxon>Alphaproteobacteria</taxon>
        <taxon>Hyphomicrobiales</taxon>
        <taxon>Methylocystaceae</taxon>
        <taxon>Methylocystis</taxon>
    </lineage>
</organism>
<protein>
    <submittedName>
        <fullName evidence="2">Membrane protein</fullName>
    </submittedName>
</protein>
<dbReference type="Proteomes" id="UP001144323">
    <property type="component" value="Unassembled WGS sequence"/>
</dbReference>
<dbReference type="EMBL" id="BSEC01000001">
    <property type="protein sequence ID" value="GLI94142.1"/>
    <property type="molecule type" value="Genomic_DNA"/>
</dbReference>
<sequence>MSMVMSNRLENQKEPDRFSDYEAGGKPLNGWKVLAMFVSFFLVVGAVDGMMIYKAVGTFSGEVTPHPYERGLAYNKEIAQAREQAARDWKVDVALSPIKAGESEIRVYARDVNGAEITGVEMTALFAAPADLAKDVRLKLAETAPGRYAAVVRLPKGQRDLVLTAARDGREVFRSKSRINME</sequence>
<feature type="transmembrane region" description="Helical" evidence="1">
    <location>
        <begin position="33"/>
        <end position="53"/>
    </location>
</feature>
<keyword evidence="1" id="KW-0472">Membrane</keyword>
<evidence type="ECO:0000313" key="2">
    <source>
        <dbReference type="EMBL" id="GLI94142.1"/>
    </source>
</evidence>
<dbReference type="InterPro" id="IPR008620">
    <property type="entry name" value="FixH"/>
</dbReference>
<name>A0A9W6GW62_9HYPH</name>
<reference evidence="2" key="1">
    <citation type="journal article" date="2023" name="Int. J. Syst. Evol. Microbiol.">
        <title>Methylocystis iwaonis sp. nov., a type II methane-oxidizing bacterium from surface soil of a rice paddy field in Japan, and emended description of the genus Methylocystis (ex Whittenbury et al. 1970) Bowman et al. 1993.</title>
        <authorList>
            <person name="Kaise H."/>
            <person name="Sawadogo J.B."/>
            <person name="Alam M.S."/>
            <person name="Ueno C."/>
            <person name="Dianou D."/>
            <person name="Shinjo R."/>
            <person name="Asakawa S."/>
        </authorList>
    </citation>
    <scope>NUCLEOTIDE SEQUENCE</scope>
    <source>
        <strain evidence="2">LMG27198</strain>
    </source>
</reference>
<dbReference type="InterPro" id="IPR018037">
    <property type="entry name" value="FixH_proteobacterial"/>
</dbReference>
<keyword evidence="1" id="KW-1133">Transmembrane helix</keyword>
<dbReference type="AlphaFoldDB" id="A0A9W6GW62"/>
<dbReference type="PIRSF" id="PIRSF011386">
    <property type="entry name" value="FixH"/>
    <property type="match status" value="1"/>
</dbReference>
<comment type="caution">
    <text evidence="2">The sequence shown here is derived from an EMBL/GenBank/DDBJ whole genome shotgun (WGS) entry which is preliminary data.</text>
</comment>
<keyword evidence="3" id="KW-1185">Reference proteome</keyword>
<evidence type="ECO:0000256" key="1">
    <source>
        <dbReference type="SAM" id="Phobius"/>
    </source>
</evidence>
<accession>A0A9W6GW62</accession>